<dbReference type="Pfam" id="PF01402">
    <property type="entry name" value="RHH_1"/>
    <property type="match status" value="1"/>
</dbReference>
<dbReference type="PROSITE" id="PS50042">
    <property type="entry name" value="CNMP_BINDING_3"/>
    <property type="match status" value="1"/>
</dbReference>
<organism evidence="3 4">
    <name type="scientific">Mycobacterium marinum</name>
    <dbReference type="NCBI Taxonomy" id="1781"/>
    <lineage>
        <taxon>Bacteria</taxon>
        <taxon>Bacillati</taxon>
        <taxon>Actinomycetota</taxon>
        <taxon>Actinomycetes</taxon>
        <taxon>Mycobacteriales</taxon>
        <taxon>Mycobacteriaceae</taxon>
        <taxon>Mycobacterium</taxon>
        <taxon>Mycobacterium ulcerans group</taxon>
    </lineage>
</organism>
<evidence type="ECO:0000256" key="1">
    <source>
        <dbReference type="SAM" id="MobiDB-lite"/>
    </source>
</evidence>
<dbReference type="AlphaFoldDB" id="A0A3E2MUX5"/>
<comment type="caution">
    <text evidence="3">The sequence shown here is derived from an EMBL/GenBank/DDBJ whole genome shotgun (WGS) entry which is preliminary data.</text>
</comment>
<feature type="domain" description="Cyclic nucleotide-binding" evidence="2">
    <location>
        <begin position="20"/>
        <end position="135"/>
    </location>
</feature>
<dbReference type="RefSeq" id="WP_012394639.1">
    <property type="nucleotide sequence ID" value="NZ_BQLB01000044.1"/>
</dbReference>
<dbReference type="InterPro" id="IPR014710">
    <property type="entry name" value="RmlC-like_jellyroll"/>
</dbReference>
<gene>
    <name evidence="3" type="ORF">DAVIS_02922</name>
</gene>
<dbReference type="EMBL" id="PEDF01000089">
    <property type="protein sequence ID" value="RFZ40377.1"/>
    <property type="molecule type" value="Genomic_DNA"/>
</dbReference>
<dbReference type="CDD" id="cd00038">
    <property type="entry name" value="CAP_ED"/>
    <property type="match status" value="1"/>
</dbReference>
<accession>A0A3E2MUX5</accession>
<dbReference type="PANTHER" id="PTHR23011">
    <property type="entry name" value="CYCLIC NUCLEOTIDE-BINDING DOMAIN CONTAINING PROTEIN"/>
    <property type="match status" value="1"/>
</dbReference>
<dbReference type="Proteomes" id="UP000257451">
    <property type="component" value="Unassembled WGS sequence"/>
</dbReference>
<evidence type="ECO:0000313" key="4">
    <source>
        <dbReference type="Proteomes" id="UP000257451"/>
    </source>
</evidence>
<name>A0A3E2MUX5_MYCMR</name>
<dbReference type="InterPro" id="IPR018488">
    <property type="entry name" value="cNMP-bd_CS"/>
</dbReference>
<evidence type="ECO:0000259" key="2">
    <source>
        <dbReference type="PROSITE" id="PS50042"/>
    </source>
</evidence>
<dbReference type="PROSITE" id="PS00889">
    <property type="entry name" value="CNMP_BINDING_2"/>
    <property type="match status" value="1"/>
</dbReference>
<evidence type="ECO:0000313" key="3">
    <source>
        <dbReference type="EMBL" id="RFZ40377.1"/>
    </source>
</evidence>
<dbReference type="InterPro" id="IPR002145">
    <property type="entry name" value="CopG"/>
</dbReference>
<dbReference type="OMA" id="PWPLIRE"/>
<dbReference type="InterPro" id="IPR018490">
    <property type="entry name" value="cNMP-bd_dom_sf"/>
</dbReference>
<sequence>MDVDIESNAEDARRLREFSAFDAFSDAELERVVEAAQRISQSVPWPLIREQTPSDACYILLRGEAGVYVGRDRIAVLRPGEVIGESALRRGKLRSATVTTTGPAEVLRIGRDDLARLLDEIPALRETMEATTARHVPVAQPPKPKPERSPLNASAPTEVVERFEQAAAAAGVSVGAALEDALTQWIDRNQKA</sequence>
<dbReference type="SUPFAM" id="SSF51206">
    <property type="entry name" value="cAMP-binding domain-like"/>
    <property type="match status" value="1"/>
</dbReference>
<dbReference type="SMART" id="SM00100">
    <property type="entry name" value="cNMP"/>
    <property type="match status" value="1"/>
</dbReference>
<reference evidence="3 4" key="1">
    <citation type="journal article" date="2018" name="Sci. Rep.">
        <title>Extensive genomic diversity among Mycobacterium marinum strains revealed by whole genome sequencing.</title>
        <authorList>
            <person name="Das S."/>
            <person name="Pettersson B.M."/>
            <person name="Behra P.R."/>
            <person name="Mallick A."/>
            <person name="Cheramie M."/>
            <person name="Ramesh M."/>
            <person name="Shirreff L."/>
            <person name="DuCote T."/>
            <person name="Dasgupta S."/>
            <person name="Ennis D.G."/>
            <person name="Kirsebom L.A."/>
        </authorList>
    </citation>
    <scope>NUCLEOTIDE SEQUENCE [LARGE SCALE GENOMIC DNA]</scope>
    <source>
        <strain evidence="3 4">Davis1</strain>
    </source>
</reference>
<dbReference type="Pfam" id="PF00027">
    <property type="entry name" value="cNMP_binding"/>
    <property type="match status" value="1"/>
</dbReference>
<feature type="region of interest" description="Disordered" evidence="1">
    <location>
        <begin position="132"/>
        <end position="155"/>
    </location>
</feature>
<proteinExistence type="predicted"/>
<dbReference type="InterPro" id="IPR000595">
    <property type="entry name" value="cNMP-bd_dom"/>
</dbReference>
<protein>
    <submittedName>
        <fullName evidence="3">Cyclic nucleotide-binding domain protein</fullName>
    </submittedName>
</protein>
<dbReference type="GO" id="GO:0006355">
    <property type="term" value="P:regulation of DNA-templated transcription"/>
    <property type="evidence" value="ECO:0007669"/>
    <property type="project" value="InterPro"/>
</dbReference>
<dbReference type="Gene3D" id="2.60.120.10">
    <property type="entry name" value="Jelly Rolls"/>
    <property type="match status" value="1"/>
</dbReference>
<dbReference type="PANTHER" id="PTHR23011:SF28">
    <property type="entry name" value="CYCLIC NUCLEOTIDE-BINDING DOMAIN CONTAINING PROTEIN"/>
    <property type="match status" value="1"/>
</dbReference>